<dbReference type="HOGENOM" id="CLU_979649_0_0_9"/>
<dbReference type="Gene3D" id="3.20.20.100">
    <property type="entry name" value="NADP-dependent oxidoreductase domain"/>
    <property type="match status" value="1"/>
</dbReference>
<accession>E6UDB9</accession>
<organism evidence="6 7">
    <name type="scientific">Ruminococcus albus (strain ATCC 27210 / DSM 20455 / JCM 14654 / NCDO 2250 / 7)</name>
    <dbReference type="NCBI Taxonomy" id="697329"/>
    <lineage>
        <taxon>Bacteria</taxon>
        <taxon>Bacillati</taxon>
        <taxon>Bacillota</taxon>
        <taxon>Clostridia</taxon>
        <taxon>Eubacteriales</taxon>
        <taxon>Oscillospiraceae</taxon>
        <taxon>Ruminococcus</taxon>
    </lineage>
</organism>
<dbReference type="Proteomes" id="UP000006919">
    <property type="component" value="Chromosome"/>
</dbReference>
<dbReference type="InterPro" id="IPR000847">
    <property type="entry name" value="LysR_HTH_N"/>
</dbReference>
<dbReference type="GO" id="GO:0032993">
    <property type="term" value="C:protein-DNA complex"/>
    <property type="evidence" value="ECO:0007669"/>
    <property type="project" value="TreeGrafter"/>
</dbReference>
<dbReference type="InterPro" id="IPR036390">
    <property type="entry name" value="WH_DNA-bd_sf"/>
</dbReference>
<dbReference type="SUPFAM" id="SSF51430">
    <property type="entry name" value="NAD(P)-linked oxidoreductase"/>
    <property type="match status" value="1"/>
</dbReference>
<dbReference type="Pfam" id="PF00126">
    <property type="entry name" value="HTH_1"/>
    <property type="match status" value="1"/>
</dbReference>
<dbReference type="FunFam" id="1.10.10.10:FF:000001">
    <property type="entry name" value="LysR family transcriptional regulator"/>
    <property type="match status" value="1"/>
</dbReference>
<dbReference type="GO" id="GO:0003700">
    <property type="term" value="F:DNA-binding transcription factor activity"/>
    <property type="evidence" value="ECO:0007669"/>
    <property type="project" value="InterPro"/>
</dbReference>
<dbReference type="eggNOG" id="COG0583">
    <property type="taxonomic scope" value="Bacteria"/>
</dbReference>
<dbReference type="InterPro" id="IPR036388">
    <property type="entry name" value="WH-like_DNA-bd_sf"/>
</dbReference>
<proteinExistence type="inferred from homology"/>
<dbReference type="Pfam" id="PF00248">
    <property type="entry name" value="Aldo_ket_red"/>
    <property type="match status" value="1"/>
</dbReference>
<dbReference type="GO" id="GO:0016491">
    <property type="term" value="F:oxidoreductase activity"/>
    <property type="evidence" value="ECO:0007669"/>
    <property type="project" value="InterPro"/>
</dbReference>
<dbReference type="KEGG" id="ral:Rumal_2322"/>
<dbReference type="RefSeq" id="WP_013498937.1">
    <property type="nucleotide sequence ID" value="NC_014833.1"/>
</dbReference>
<dbReference type="PROSITE" id="PS50931">
    <property type="entry name" value="HTH_LYSR"/>
    <property type="match status" value="1"/>
</dbReference>
<gene>
    <name evidence="6" type="ordered locus">Rumal_2322</name>
</gene>
<dbReference type="PANTHER" id="PTHR30346">
    <property type="entry name" value="TRANSCRIPTIONAL DUAL REGULATOR HCAR-RELATED"/>
    <property type="match status" value="1"/>
</dbReference>
<dbReference type="EMBL" id="CP002403">
    <property type="protein sequence ID" value="ADU22802.1"/>
    <property type="molecule type" value="Genomic_DNA"/>
</dbReference>
<dbReference type="AlphaFoldDB" id="E6UDB9"/>
<keyword evidence="4" id="KW-0804">Transcription</keyword>
<reference evidence="6 7" key="1">
    <citation type="journal article" date="2011" name="J. Bacteriol.">
        <title>Complete genome of the cellulolytic ruminal bacterium Ruminococcus albus 7.</title>
        <authorList>
            <person name="Suen G."/>
            <person name="Stevenson D.M."/>
            <person name="Bruce D.C."/>
            <person name="Chertkov O."/>
            <person name="Copeland A."/>
            <person name="Cheng J.F."/>
            <person name="Detter C."/>
            <person name="Detter J.C."/>
            <person name="Goodwin L.A."/>
            <person name="Han C.S."/>
            <person name="Hauser L.J."/>
            <person name="Ivanova N.N."/>
            <person name="Kyrpides N.C."/>
            <person name="Land M.L."/>
            <person name="Lapidus A."/>
            <person name="Lucas S."/>
            <person name="Ovchinnikova G."/>
            <person name="Pitluck S."/>
            <person name="Tapia R."/>
            <person name="Woyke T."/>
            <person name="Boyum J."/>
            <person name="Mead D."/>
            <person name="Weimer P.J."/>
        </authorList>
    </citation>
    <scope>NUCLEOTIDE SEQUENCE [LARGE SCALE GENOMIC DNA]</scope>
    <source>
        <strain evidence="7">ATCC 27210 / DSM 20455 / JCM 14654 / NCDO 2250 / 7</strain>
    </source>
</reference>
<dbReference type="eggNOG" id="COG0656">
    <property type="taxonomic scope" value="Bacteria"/>
</dbReference>
<dbReference type="GO" id="GO:0003677">
    <property type="term" value="F:DNA binding"/>
    <property type="evidence" value="ECO:0007669"/>
    <property type="project" value="UniProtKB-KW"/>
</dbReference>
<dbReference type="OrthoDB" id="9785745at2"/>
<dbReference type="InterPro" id="IPR023210">
    <property type="entry name" value="NADP_OxRdtase_dom"/>
</dbReference>
<protein>
    <submittedName>
        <fullName evidence="6">Aldo/keto reductase</fullName>
    </submittedName>
</protein>
<dbReference type="InterPro" id="IPR018170">
    <property type="entry name" value="Aldo/ket_reductase_CS"/>
</dbReference>
<evidence type="ECO:0000313" key="7">
    <source>
        <dbReference type="Proteomes" id="UP000006919"/>
    </source>
</evidence>
<dbReference type="InterPro" id="IPR036812">
    <property type="entry name" value="NAD(P)_OxRdtase_dom_sf"/>
</dbReference>
<evidence type="ECO:0000256" key="1">
    <source>
        <dbReference type="ARBA" id="ARBA00009437"/>
    </source>
</evidence>
<dbReference type="PANTHER" id="PTHR30346:SF28">
    <property type="entry name" value="HTH-TYPE TRANSCRIPTIONAL REGULATOR CYNR"/>
    <property type="match status" value="1"/>
</dbReference>
<sequence length="284" mass="32014">MYNHQLDTFIVVADSGSFNKAAEALFISPPAVIKQINLLEDSLGVRLFTRTHRGLQLTKAGQSVYEDARYIIAYCRESVERAKKADDTQPSVLRIGTSTMTPGQTIVDMWTQIREEIPDIKFQLVPFENTPENAREILKNMGKNIDIVCGVYDERALKNWQCAAQFVADVPMRCAVSVYDTLAKKDRLTVEDLHGIFSHPVLSEIGSKYGKTAAQIALKWNTQRGVSILPKSVHVERMEQNIDIWDFTLTDEDMQKIAELDLGHSEIVDHDSPEFVKALNGMKV</sequence>
<name>E6UDB9_RUMA7</name>
<evidence type="ECO:0000259" key="5">
    <source>
        <dbReference type="PROSITE" id="PS50931"/>
    </source>
</evidence>
<evidence type="ECO:0000313" key="6">
    <source>
        <dbReference type="EMBL" id="ADU22802.1"/>
    </source>
</evidence>
<evidence type="ECO:0000256" key="2">
    <source>
        <dbReference type="ARBA" id="ARBA00023015"/>
    </source>
</evidence>
<dbReference type="Gene3D" id="1.10.10.10">
    <property type="entry name" value="Winged helix-like DNA-binding domain superfamily/Winged helix DNA-binding domain"/>
    <property type="match status" value="1"/>
</dbReference>
<dbReference type="STRING" id="697329.Rumal_2322"/>
<dbReference type="SUPFAM" id="SSF46785">
    <property type="entry name" value="Winged helix' DNA-binding domain"/>
    <property type="match status" value="1"/>
</dbReference>
<keyword evidence="2" id="KW-0805">Transcription regulation</keyword>
<dbReference type="PRINTS" id="PR00039">
    <property type="entry name" value="HTHLYSR"/>
</dbReference>
<keyword evidence="3" id="KW-0238">DNA-binding</keyword>
<comment type="similarity">
    <text evidence="1">Belongs to the LysR transcriptional regulatory family.</text>
</comment>
<feature type="domain" description="HTH lysR-type" evidence="5">
    <location>
        <begin position="1"/>
        <end position="58"/>
    </location>
</feature>
<evidence type="ECO:0000256" key="3">
    <source>
        <dbReference type="ARBA" id="ARBA00023125"/>
    </source>
</evidence>
<dbReference type="PROSITE" id="PS00063">
    <property type="entry name" value="ALDOKETO_REDUCTASE_3"/>
    <property type="match status" value="1"/>
</dbReference>
<evidence type="ECO:0000256" key="4">
    <source>
        <dbReference type="ARBA" id="ARBA00023163"/>
    </source>
</evidence>